<accession>A0A5C5WPB4</accession>
<protein>
    <submittedName>
        <fullName evidence="1">Uncharacterized protein</fullName>
    </submittedName>
</protein>
<evidence type="ECO:0000313" key="2">
    <source>
        <dbReference type="Proteomes" id="UP000317243"/>
    </source>
</evidence>
<dbReference type="Proteomes" id="UP000317243">
    <property type="component" value="Unassembled WGS sequence"/>
</dbReference>
<dbReference type="RefSeq" id="WP_146510783.1">
    <property type="nucleotide sequence ID" value="NZ_SIHI01000010.1"/>
</dbReference>
<evidence type="ECO:0000313" key="1">
    <source>
        <dbReference type="EMBL" id="TWT51843.1"/>
    </source>
</evidence>
<keyword evidence="2" id="KW-1185">Reference proteome</keyword>
<gene>
    <name evidence="1" type="ORF">KOR42_33160</name>
</gene>
<comment type="caution">
    <text evidence="1">The sequence shown here is derived from an EMBL/GenBank/DDBJ whole genome shotgun (WGS) entry which is preliminary data.</text>
</comment>
<name>A0A5C5WPB4_9PLAN</name>
<dbReference type="EMBL" id="SIHI01000010">
    <property type="protein sequence ID" value="TWT51843.1"/>
    <property type="molecule type" value="Genomic_DNA"/>
</dbReference>
<proteinExistence type="predicted"/>
<dbReference type="AlphaFoldDB" id="A0A5C5WPB4"/>
<reference evidence="1 2" key="1">
    <citation type="submission" date="2019-02" db="EMBL/GenBank/DDBJ databases">
        <title>Deep-cultivation of Planctomycetes and their phenomic and genomic characterization uncovers novel biology.</title>
        <authorList>
            <person name="Wiegand S."/>
            <person name="Jogler M."/>
            <person name="Boedeker C."/>
            <person name="Pinto D."/>
            <person name="Vollmers J."/>
            <person name="Rivas-Marin E."/>
            <person name="Kohn T."/>
            <person name="Peeters S.H."/>
            <person name="Heuer A."/>
            <person name="Rast P."/>
            <person name="Oberbeckmann S."/>
            <person name="Bunk B."/>
            <person name="Jeske O."/>
            <person name="Meyerdierks A."/>
            <person name="Storesund J.E."/>
            <person name="Kallscheuer N."/>
            <person name="Luecker S."/>
            <person name="Lage O.M."/>
            <person name="Pohl T."/>
            <person name="Merkel B.J."/>
            <person name="Hornburger P."/>
            <person name="Mueller R.-W."/>
            <person name="Bruemmer F."/>
            <person name="Labrenz M."/>
            <person name="Spormann A.M."/>
            <person name="Op Den Camp H."/>
            <person name="Overmann J."/>
            <person name="Amann R."/>
            <person name="Jetten M.S.M."/>
            <person name="Mascher T."/>
            <person name="Medema M.H."/>
            <person name="Devos D.P."/>
            <person name="Kaster A.-K."/>
            <person name="Ovreas L."/>
            <person name="Rohde M."/>
            <person name="Galperin M.Y."/>
            <person name="Jogler C."/>
        </authorList>
    </citation>
    <scope>NUCLEOTIDE SEQUENCE [LARGE SCALE GENOMIC DNA]</scope>
    <source>
        <strain evidence="1 2">KOR42</strain>
    </source>
</reference>
<organism evidence="1 2">
    <name type="scientific">Thalassoglobus neptunius</name>
    <dbReference type="NCBI Taxonomy" id="1938619"/>
    <lineage>
        <taxon>Bacteria</taxon>
        <taxon>Pseudomonadati</taxon>
        <taxon>Planctomycetota</taxon>
        <taxon>Planctomycetia</taxon>
        <taxon>Planctomycetales</taxon>
        <taxon>Planctomycetaceae</taxon>
        <taxon>Thalassoglobus</taxon>
    </lineage>
</organism>
<sequence>MPALPRVLSFDRDTEQDGEVANTSRRTEYYYATVTDLSGAEDALYQYNPRLQYARAHPVNSSLRVERFSTRLVSKGQDHLDGWHFSVGVTYSSLVIEPIENPLSVPASVELSSVDEEKTFERDYLGKPIATKAGQLIQGVTDQVPLTIFSVTKNIPIQFRNWMLTYGRAINQEPVNFSGEPLAPKTLQLARLNVSGIQYLNRIAYRVATLEIAHNPDTWVKKLLNRGTVEINLVKETNSRGRTTWVKRPGPIRDHLGGIVETPMFLDEDGQAIRVDSLGRNVSLARRLNALRSHGSIDAQLKQQLQPRDILTLEFTTKTPRKYLGVLPLS</sequence>
<dbReference type="OrthoDB" id="294233at2"/>